<dbReference type="OrthoDB" id="312811at2157"/>
<dbReference type="GO" id="GO:0005886">
    <property type="term" value="C:plasma membrane"/>
    <property type="evidence" value="ECO:0007669"/>
    <property type="project" value="UniProtKB-SubCell"/>
</dbReference>
<reference evidence="8" key="1">
    <citation type="submission" date="2015-02" db="EMBL/GenBank/DDBJ databases">
        <title>Pyrococcus kukulkanii sp. nov., a novel hyperthermophilic archaeon isolated from a deep-sea hydrothermal vent at the Guaymas Basin.</title>
        <authorList>
            <person name="Oger P.M."/>
            <person name="Callac N."/>
            <person name="Jebbar M."/>
            <person name="Godfroy A."/>
        </authorList>
    </citation>
    <scope>NUCLEOTIDE SEQUENCE [LARGE SCALE GENOMIC DNA]</scope>
    <source>
        <strain evidence="8">NCB100</strain>
    </source>
</reference>
<dbReference type="PROSITE" id="PS50928">
    <property type="entry name" value="ABC_TM1"/>
    <property type="match status" value="1"/>
</dbReference>
<keyword evidence="5" id="KW-0813">Transport</keyword>
<gene>
    <name evidence="7" type="ORF">TQ32_00815</name>
</gene>
<dbReference type="GeneID" id="28490329"/>
<evidence type="ECO:0000313" key="8">
    <source>
        <dbReference type="Proteomes" id="UP000070587"/>
    </source>
</evidence>
<feature type="transmembrane region" description="Helical" evidence="5">
    <location>
        <begin position="24"/>
        <end position="44"/>
    </location>
</feature>
<evidence type="ECO:0000256" key="5">
    <source>
        <dbReference type="RuleBase" id="RU363032"/>
    </source>
</evidence>
<dbReference type="Pfam" id="PF12911">
    <property type="entry name" value="OppC_N"/>
    <property type="match status" value="1"/>
</dbReference>
<dbReference type="RefSeq" id="WP_068320102.1">
    <property type="nucleotide sequence ID" value="NZ_CP010835.1"/>
</dbReference>
<evidence type="ECO:0000256" key="3">
    <source>
        <dbReference type="ARBA" id="ARBA00022989"/>
    </source>
</evidence>
<proteinExistence type="inferred from homology"/>
<evidence type="ECO:0000256" key="2">
    <source>
        <dbReference type="ARBA" id="ARBA00022692"/>
    </source>
</evidence>
<feature type="domain" description="ABC transmembrane type-1" evidence="6">
    <location>
        <begin position="269"/>
        <end position="462"/>
    </location>
</feature>
<evidence type="ECO:0000259" key="6">
    <source>
        <dbReference type="PROSITE" id="PS50928"/>
    </source>
</evidence>
<dbReference type="AlphaFoldDB" id="A0A127B7H1"/>
<organism evidence="7 8">
    <name type="scientific">Pyrococcus kukulkanii</name>
    <dbReference type="NCBI Taxonomy" id="1609559"/>
    <lineage>
        <taxon>Archaea</taxon>
        <taxon>Methanobacteriati</taxon>
        <taxon>Methanobacteriota</taxon>
        <taxon>Thermococci</taxon>
        <taxon>Thermococcales</taxon>
        <taxon>Thermococcaceae</taxon>
        <taxon>Pyrococcus</taxon>
    </lineage>
</organism>
<keyword evidence="2 5" id="KW-0812">Transmembrane</keyword>
<accession>A0A127B7H1</accession>
<feature type="transmembrane region" description="Helical" evidence="5">
    <location>
        <begin position="275"/>
        <end position="299"/>
    </location>
</feature>
<dbReference type="GO" id="GO:0055085">
    <property type="term" value="P:transmembrane transport"/>
    <property type="evidence" value="ECO:0007669"/>
    <property type="project" value="InterPro"/>
</dbReference>
<dbReference type="InterPro" id="IPR025966">
    <property type="entry name" value="OppC_N"/>
</dbReference>
<dbReference type="PATRIC" id="fig|1609559.3.peg.169"/>
<keyword evidence="4 5" id="KW-0472">Membrane</keyword>
<dbReference type="Proteomes" id="UP000070587">
    <property type="component" value="Chromosome"/>
</dbReference>
<dbReference type="PANTHER" id="PTHR43839:SF1">
    <property type="entry name" value="OPPC IN A BINDING PROTEIN-DEPENDENT TRANSPORT SYSTEM"/>
    <property type="match status" value="1"/>
</dbReference>
<evidence type="ECO:0000256" key="4">
    <source>
        <dbReference type="ARBA" id="ARBA00023136"/>
    </source>
</evidence>
<dbReference type="Pfam" id="PF00528">
    <property type="entry name" value="BPD_transp_1"/>
    <property type="match status" value="1"/>
</dbReference>
<comment type="similarity">
    <text evidence="5">Belongs to the binding-protein-dependent transport system permease family.</text>
</comment>
<dbReference type="Gene3D" id="1.10.3720.10">
    <property type="entry name" value="MetI-like"/>
    <property type="match status" value="1"/>
</dbReference>
<dbReference type="KEGG" id="pyc:TQ32_00815"/>
<dbReference type="SUPFAM" id="SSF161098">
    <property type="entry name" value="MetI-like"/>
    <property type="match status" value="1"/>
</dbReference>
<keyword evidence="3 5" id="KW-1133">Transmembrane helix</keyword>
<dbReference type="InterPro" id="IPR035906">
    <property type="entry name" value="MetI-like_sf"/>
</dbReference>
<dbReference type="STRING" id="1609559.TQ32_00815"/>
<feature type="transmembrane region" description="Helical" evidence="5">
    <location>
        <begin position="311"/>
        <end position="328"/>
    </location>
</feature>
<evidence type="ECO:0000256" key="1">
    <source>
        <dbReference type="ARBA" id="ARBA00004141"/>
    </source>
</evidence>
<dbReference type="CDD" id="cd06261">
    <property type="entry name" value="TM_PBP2"/>
    <property type="match status" value="1"/>
</dbReference>
<dbReference type="PANTHER" id="PTHR43839">
    <property type="entry name" value="OPPC IN A BINDING PROTEIN-DEPENDENT TRANSPORT SYSTEM"/>
    <property type="match status" value="1"/>
</dbReference>
<reference evidence="7 8" key="2">
    <citation type="journal article" date="2016" name="Int. J. Syst. Evol. Microbiol.">
        <title>Pyrococcus kukulkanii sp. nov., a hyperthermophilic, piezophilic archaeon isolated from a deep-sea hydrothermal vent.</title>
        <authorList>
            <person name="Callac N."/>
            <person name="Oger P."/>
            <person name="Lesongeur F."/>
            <person name="Rattray J.E."/>
            <person name="Vannier P."/>
            <person name="Michoud G."/>
            <person name="Beauverger M."/>
            <person name="Gayet N."/>
            <person name="Rouxel O."/>
            <person name="Jebbar M."/>
            <person name="Godfroy A."/>
        </authorList>
    </citation>
    <scope>NUCLEOTIDE SEQUENCE [LARGE SCALE GENOMIC DNA]</scope>
    <source>
        <strain evidence="7 8">NCB100</strain>
    </source>
</reference>
<sequence>MVRWVDLKDSLSNFWFEFKRQKTGILGILLLIFWILVAIGAPYITEPDIPEKWKTIWIEYPKTVPPTWVGVFTGVSEAPQYVVPPEELQKYVRVEGTKIIIDVPYNMKYDVPPQDIVIMDISGNSTNRRLKPSLTLKVLRPDGEEITLVSGLKIKGTTDVQVARDSSVRKAVINWVKQKTGIQLDPTKEFQLVTTLDTLKVVFAKLSPDMLDNPQALKGEYHIIVEIKTPKGTSVDLSNTKLILTGRTYGYLGTDNKGRDLFAGIVWGSRVSLTIGIATAVLTVIVGIFYGVAAAYFGGWTDELMMRFQEFMASIPSLPILILLGTYFGGHIQLWQIVLLLTVFGWVGIARVARSMAYQIKEQTYVEAAIALGAGTGRIIFRHMVPQLLPYAFAQMALNVPSAVLAEASLSFLGLGDPTQVTWGQILHDAQNAGAAVNGYWWWVIPPGLAIALVALTFVLLGTALDRVLNPRLRRL</sequence>
<dbReference type="InterPro" id="IPR000515">
    <property type="entry name" value="MetI-like"/>
</dbReference>
<comment type="subcellular location">
    <subcellularLocation>
        <location evidence="5">Cell membrane</location>
        <topology evidence="5">Multi-pass membrane protein</topology>
    </subcellularLocation>
    <subcellularLocation>
        <location evidence="1">Membrane</location>
        <topology evidence="1">Multi-pass membrane protein</topology>
    </subcellularLocation>
</comment>
<feature type="transmembrane region" description="Helical" evidence="5">
    <location>
        <begin position="440"/>
        <end position="465"/>
    </location>
</feature>
<protein>
    <submittedName>
        <fullName evidence="7">Peptide transporter</fullName>
    </submittedName>
</protein>
<evidence type="ECO:0000313" key="7">
    <source>
        <dbReference type="EMBL" id="AMM53195.1"/>
    </source>
</evidence>
<dbReference type="EMBL" id="CP010835">
    <property type="protein sequence ID" value="AMM53195.1"/>
    <property type="molecule type" value="Genomic_DNA"/>
</dbReference>
<name>A0A127B7H1_9EURY</name>
<feature type="transmembrane region" description="Helical" evidence="5">
    <location>
        <begin position="334"/>
        <end position="353"/>
    </location>
</feature>